<dbReference type="CDD" id="cd00063">
    <property type="entry name" value="FN3"/>
    <property type="match status" value="2"/>
</dbReference>
<protein>
    <submittedName>
        <fullName evidence="3">Uncharacterized protein</fullName>
    </submittedName>
</protein>
<reference evidence="3" key="1">
    <citation type="submission" date="2020-11" db="EMBL/GenBank/DDBJ databases">
        <authorList>
            <person name="Tran Van P."/>
        </authorList>
    </citation>
    <scope>NUCLEOTIDE SEQUENCE</scope>
</reference>
<dbReference type="OrthoDB" id="6381660at2759"/>
<dbReference type="PANTHER" id="PTHR46957">
    <property type="entry name" value="CYTOKINE RECEPTOR"/>
    <property type="match status" value="1"/>
</dbReference>
<feature type="transmembrane region" description="Helical" evidence="2">
    <location>
        <begin position="959"/>
        <end position="982"/>
    </location>
</feature>
<dbReference type="SMART" id="SM00060">
    <property type="entry name" value="FN3"/>
    <property type="match status" value="4"/>
</dbReference>
<gene>
    <name evidence="3" type="ORF">CTOB1V02_LOCUS3458</name>
</gene>
<dbReference type="SUPFAM" id="SSF49265">
    <property type="entry name" value="Fibronectin type III"/>
    <property type="match status" value="4"/>
</dbReference>
<dbReference type="PROSITE" id="PS50853">
    <property type="entry name" value="FN3"/>
    <property type="match status" value="3"/>
</dbReference>
<dbReference type="Gene3D" id="2.60.40.10">
    <property type="entry name" value="Immunoglobulins"/>
    <property type="match status" value="4"/>
</dbReference>
<evidence type="ECO:0000256" key="1">
    <source>
        <dbReference type="SAM" id="MobiDB-lite"/>
    </source>
</evidence>
<dbReference type="InterPro" id="IPR013783">
    <property type="entry name" value="Ig-like_fold"/>
</dbReference>
<keyword evidence="2" id="KW-0472">Membrane</keyword>
<evidence type="ECO:0000256" key="2">
    <source>
        <dbReference type="SAM" id="Phobius"/>
    </source>
</evidence>
<sequence>MTLEIDVTKDQLLKRDPTSSRVAELSTSIIKALKDSKRSKWTSFLSSLSHSTKSNKLCKHLAPSESGNYFCQIESDEVATMDRDLAVCFRQISVGHPPVAPTNMSCTSENYERLICEWFQPPNHVKTKYEIKYGIGVGNGRIRLSQCPGRCPKADVIRMRKRQTAEKKKTKNSGKWDCCVWTVQTEPRYLAAHNEIVIFVTGKNALGNYTNDSILRVDQNVRPAPPKNVSLVAVSPSELNLTWSIPRILMAHQLPVETLVVLSNEYASAGEEEASYTLSQPALIVCFDSGLCCYRTFVFFIILHIDLSMEFREQWIPASAAIDGSFELIFKDLKFPFTMYTVSLRFRSSAVSLDDPRVNDLISEPVVVSATTLPIPPARPPSVDPSAVEEEIREFDRRDVRIYWNPLKRQEYSGADFGYEIEVDPSGSQEDSVLAMADTGRSSAFLSSLRQDQEYKVKIWSRNREGKSSSHSTIRIPRHSELLPNLQSHQLYHHRRSNEEDRTPKHFTSILYADPPGKYELAWATEPSSQADGATIFWCTLSDSSDLAKARHGCQNGSMSWVHVNGTETSYVLYLPPNQNLKFAIASTNEGTATSGLTWAGCTVEYNQVVSQLKDVILRSVTATSVSLSWALECSNRAGFVTGFIVHVCEISSGRGVYPEPSASCLPGSGEGWDTTVGDVSGATVSLPHPFTWYKASVSILSRAGVSQQSKPIVFRSEEAAPSIAPAPPQFTEDSEPRNLTTEEGMEVSREKAAIVLTPPSGAQVNGIVRSWRIWLNDLELPHRRVVPGEEASSLRIDMGEYLTPFTEYTLIASACTVSHDHHCSPTSEPLRFRTEAEPPGSMEPPGTRFLGNSTFLLSWDEPPIPNGPISGYQLLQEPLFEGEGDTSEDQTVPRTSSNWQPLPQSPEQAEDGERLVMSYSLSIRALNPSPTGDEMLEGLWSNPSSVPCGSLFVTPAPVAALAVAVASIFVLGLGIVCWYFWRRFKLIKDAPIKFPVALADDHHLSRFGGDKLSFSHFDRRPSTPSISRSPLGVISDQSNSMLPSSTAADEGRHYSGTSSQELLGSSSSSNDSSVTTASIKDSPPPDSTGLEQRGSSPSSAGSVGVDGYVRMRTDKPHPPGYVQDHQPPDDGLKRTSFIDPGYVQIDGSPFSHPPGDSIVGGYVTDDRSSVGKRDSVLSDKPYVMAPPVKSYRLDMEGYAQAGTATGDTSIADEEEKLHEDSPYVFPVERKSSAPYVVYGETTPSTASSNNQPAIIRFATGLRDGGGGLLNQSWPISKDGPREWDRDLLVGGGAPIFLPEELGGAPPGEERGFFKPSPSLFVNSSQDLTGGQKSHADALTPAHLNVV</sequence>
<dbReference type="InterPro" id="IPR050713">
    <property type="entry name" value="RTP_Phos/Ushers"/>
</dbReference>
<organism evidence="3">
    <name type="scientific">Cyprideis torosa</name>
    <dbReference type="NCBI Taxonomy" id="163714"/>
    <lineage>
        <taxon>Eukaryota</taxon>
        <taxon>Metazoa</taxon>
        <taxon>Ecdysozoa</taxon>
        <taxon>Arthropoda</taxon>
        <taxon>Crustacea</taxon>
        <taxon>Oligostraca</taxon>
        <taxon>Ostracoda</taxon>
        <taxon>Podocopa</taxon>
        <taxon>Podocopida</taxon>
        <taxon>Cytherocopina</taxon>
        <taxon>Cytheroidea</taxon>
        <taxon>Cytherideidae</taxon>
        <taxon>Cyprideis</taxon>
    </lineage>
</organism>
<keyword evidence="2" id="KW-0812">Transmembrane</keyword>
<dbReference type="GO" id="GO:0016020">
    <property type="term" value="C:membrane"/>
    <property type="evidence" value="ECO:0007669"/>
    <property type="project" value="UniProtKB-SubCell"/>
</dbReference>
<name>A0A7R8W5W4_9CRUS</name>
<dbReference type="InterPro" id="IPR003961">
    <property type="entry name" value="FN3_dom"/>
</dbReference>
<feature type="compositionally biased region" description="Low complexity" evidence="1">
    <location>
        <begin position="1095"/>
        <end position="1108"/>
    </location>
</feature>
<keyword evidence="2" id="KW-1133">Transmembrane helix</keyword>
<feature type="compositionally biased region" description="Low complexity" evidence="1">
    <location>
        <begin position="1056"/>
        <end position="1079"/>
    </location>
</feature>
<proteinExistence type="predicted"/>
<dbReference type="InterPro" id="IPR036116">
    <property type="entry name" value="FN3_sf"/>
</dbReference>
<dbReference type="EMBL" id="OB660592">
    <property type="protein sequence ID" value="CAD7225519.1"/>
    <property type="molecule type" value="Genomic_DNA"/>
</dbReference>
<accession>A0A7R8W5W4</accession>
<feature type="region of interest" description="Disordered" evidence="1">
    <location>
        <begin position="827"/>
        <end position="848"/>
    </location>
</feature>
<evidence type="ECO:0000313" key="3">
    <source>
        <dbReference type="EMBL" id="CAD7225519.1"/>
    </source>
</evidence>
<feature type="region of interest" description="Disordered" evidence="1">
    <location>
        <begin position="883"/>
        <end position="911"/>
    </location>
</feature>
<dbReference type="PANTHER" id="PTHR46957:SF3">
    <property type="entry name" value="CYTOKINE RECEPTOR"/>
    <property type="match status" value="1"/>
</dbReference>
<feature type="compositionally biased region" description="Polar residues" evidence="1">
    <location>
        <begin position="890"/>
        <end position="908"/>
    </location>
</feature>
<feature type="compositionally biased region" description="Polar residues" evidence="1">
    <location>
        <begin position="1036"/>
        <end position="1048"/>
    </location>
</feature>
<feature type="region of interest" description="Disordered" evidence="1">
    <location>
        <begin position="1019"/>
        <end position="1141"/>
    </location>
</feature>